<dbReference type="Pfam" id="PF13855">
    <property type="entry name" value="LRR_8"/>
    <property type="match status" value="2"/>
</dbReference>
<reference evidence="3 4" key="2">
    <citation type="submission" date="2018-11" db="EMBL/GenBank/DDBJ databases">
        <authorList>
            <consortium name="Pathogen Informatics"/>
        </authorList>
    </citation>
    <scope>NUCLEOTIDE SEQUENCE [LARGE SCALE GENOMIC DNA]</scope>
</reference>
<dbReference type="AlphaFoldDB" id="A0A183IYX4"/>
<organism evidence="5">
    <name type="scientific">Soboliphyme baturini</name>
    <dbReference type="NCBI Taxonomy" id="241478"/>
    <lineage>
        <taxon>Eukaryota</taxon>
        <taxon>Metazoa</taxon>
        <taxon>Ecdysozoa</taxon>
        <taxon>Nematoda</taxon>
        <taxon>Enoplea</taxon>
        <taxon>Dorylaimia</taxon>
        <taxon>Dioctophymatida</taxon>
        <taxon>Dioctophymatoidea</taxon>
        <taxon>Soboliphymatidae</taxon>
        <taxon>Soboliphyme</taxon>
    </lineage>
</organism>
<name>A0A183IYX4_9BILA</name>
<gene>
    <name evidence="3" type="ORF">SBAD_LOCUS8820</name>
</gene>
<dbReference type="EMBL" id="UZAM01012004">
    <property type="protein sequence ID" value="VDP19482.1"/>
    <property type="molecule type" value="Genomic_DNA"/>
</dbReference>
<sequence>MDMDCSFVKHCESFLNCSFALIQKLYVLRYKLAFDVTLPCLILAYVVVAGLCTRTLSESVHICSGNGPCRCKNGVANCDDEQLQTANLTVDKGTVISQLNIRNNMIQSLRKGAILPGQERYLQVLDFRQNFIKDVGNQAFMGMTSLRDLLLPQNKISVLRQGMFDNLDYSLVNLDLSNNLLRTFSGPVFSGLSVLHYLNLNDNPIASFDNETFEGLYELVELTVDNALLTTIDENAFLSLRKVQVLSFRNNHFETVPVFRGLSSLQKLDLSENPIHVVPSHAFKWVPNIQYLNLKFMPHLERVQDCAFCGLHGLKQLIMYGCARLTSIDTFAFGPSQYFKEDILVVDLSNNSLSTLDMHLLPWKNVSSIKLFDNPWTCDCNLRWMRDPDLKFQGKSLV</sequence>
<dbReference type="InterPro" id="IPR001611">
    <property type="entry name" value="Leu-rich_rpt"/>
</dbReference>
<evidence type="ECO:0000313" key="4">
    <source>
        <dbReference type="Proteomes" id="UP000270296"/>
    </source>
</evidence>
<dbReference type="OrthoDB" id="676979at2759"/>
<evidence type="ECO:0000313" key="3">
    <source>
        <dbReference type="EMBL" id="VDP19482.1"/>
    </source>
</evidence>
<dbReference type="SMART" id="SM00369">
    <property type="entry name" value="LRR_TYP"/>
    <property type="match status" value="6"/>
</dbReference>
<dbReference type="InterPro" id="IPR032675">
    <property type="entry name" value="LRR_dom_sf"/>
</dbReference>
<protein>
    <submittedName>
        <fullName evidence="5">LRRCT domain-containing protein</fullName>
    </submittedName>
</protein>
<proteinExistence type="predicted"/>
<dbReference type="InterPro" id="IPR003591">
    <property type="entry name" value="Leu-rich_rpt_typical-subtyp"/>
</dbReference>
<dbReference type="PANTHER" id="PTHR24366:SF96">
    <property type="entry name" value="LEUCINE RICH REPEAT CONTAINING 53"/>
    <property type="match status" value="1"/>
</dbReference>
<keyword evidence="2" id="KW-0677">Repeat</keyword>
<evidence type="ECO:0000256" key="2">
    <source>
        <dbReference type="ARBA" id="ARBA00022737"/>
    </source>
</evidence>
<reference evidence="5" key="1">
    <citation type="submission" date="2016-06" db="UniProtKB">
        <authorList>
            <consortium name="WormBaseParasite"/>
        </authorList>
    </citation>
    <scope>IDENTIFICATION</scope>
</reference>
<keyword evidence="1" id="KW-0433">Leucine-rich repeat</keyword>
<evidence type="ECO:0000256" key="1">
    <source>
        <dbReference type="ARBA" id="ARBA00022614"/>
    </source>
</evidence>
<dbReference type="Gene3D" id="3.80.10.10">
    <property type="entry name" value="Ribonuclease Inhibitor"/>
    <property type="match status" value="2"/>
</dbReference>
<dbReference type="WBParaSite" id="SBAD_0000914201-mRNA-1">
    <property type="protein sequence ID" value="SBAD_0000914201-mRNA-1"/>
    <property type="gene ID" value="SBAD_0000914201"/>
</dbReference>
<accession>A0A183IYX4</accession>
<evidence type="ECO:0000313" key="5">
    <source>
        <dbReference type="WBParaSite" id="SBAD_0000914201-mRNA-1"/>
    </source>
</evidence>
<dbReference type="SUPFAM" id="SSF52058">
    <property type="entry name" value="L domain-like"/>
    <property type="match status" value="1"/>
</dbReference>
<dbReference type="PANTHER" id="PTHR24366">
    <property type="entry name" value="IG(IMMUNOGLOBULIN) AND LRR(LEUCINE RICH REPEAT) DOMAINS"/>
    <property type="match status" value="1"/>
</dbReference>
<dbReference type="Proteomes" id="UP000270296">
    <property type="component" value="Unassembled WGS sequence"/>
</dbReference>
<keyword evidence="4" id="KW-1185">Reference proteome</keyword>